<comment type="caution">
    <text evidence="3">The sequence shown here is derived from an EMBL/GenBank/DDBJ whole genome shotgun (WGS) entry which is preliminary data.</text>
</comment>
<dbReference type="Proteomes" id="UP001556367">
    <property type="component" value="Unassembled WGS sequence"/>
</dbReference>
<evidence type="ECO:0000256" key="1">
    <source>
        <dbReference type="SAM" id="Coils"/>
    </source>
</evidence>
<feature type="region of interest" description="Disordered" evidence="2">
    <location>
        <begin position="65"/>
        <end position="88"/>
    </location>
</feature>
<feature type="compositionally biased region" description="Low complexity" evidence="2">
    <location>
        <begin position="9"/>
        <end position="21"/>
    </location>
</feature>
<name>A0ABR3JF33_9AGAR</name>
<gene>
    <name evidence="3" type="ORF">HGRIS_003317</name>
</gene>
<feature type="compositionally biased region" description="Low complexity" evidence="2">
    <location>
        <begin position="70"/>
        <end position="81"/>
    </location>
</feature>
<sequence>MAKQPSSGRNNARRAATTLANKPPYLGHNSSATTIGVSADQLPGLGLGLNPGGFPALRQVSDVSMRTARSVTSDGGSSVGTHPNSEASAQVVTEGVLSLNLAEGLAQDEAASESPSPTSSSLLTPLDDDDEGKAGQPFHKSNIAIDLLRTGLSHQEKTMDQMTDLKNELTHTKDNLQAAIRDSKAALRAEM</sequence>
<keyword evidence="4" id="KW-1185">Reference proteome</keyword>
<proteinExistence type="predicted"/>
<feature type="region of interest" description="Disordered" evidence="2">
    <location>
        <begin position="1"/>
        <end position="43"/>
    </location>
</feature>
<protein>
    <submittedName>
        <fullName evidence="3">Uncharacterized protein</fullName>
    </submittedName>
</protein>
<evidence type="ECO:0000313" key="4">
    <source>
        <dbReference type="Proteomes" id="UP001556367"/>
    </source>
</evidence>
<feature type="compositionally biased region" description="Low complexity" evidence="2">
    <location>
        <begin position="108"/>
        <end position="125"/>
    </location>
</feature>
<evidence type="ECO:0000313" key="3">
    <source>
        <dbReference type="EMBL" id="KAL0954319.1"/>
    </source>
</evidence>
<feature type="coiled-coil region" evidence="1">
    <location>
        <begin position="159"/>
        <end position="186"/>
    </location>
</feature>
<dbReference type="EMBL" id="JASNQZ010000007">
    <property type="protein sequence ID" value="KAL0954319.1"/>
    <property type="molecule type" value="Genomic_DNA"/>
</dbReference>
<accession>A0ABR3JF33</accession>
<reference evidence="4" key="1">
    <citation type="submission" date="2024-06" db="EMBL/GenBank/DDBJ databases">
        <title>Multi-omics analyses provide insights into the biosynthesis of the anticancer antibiotic pleurotin in Hohenbuehelia grisea.</title>
        <authorList>
            <person name="Weaver J.A."/>
            <person name="Alberti F."/>
        </authorList>
    </citation>
    <scope>NUCLEOTIDE SEQUENCE [LARGE SCALE GENOMIC DNA]</scope>
    <source>
        <strain evidence="4">T-177</strain>
    </source>
</reference>
<feature type="region of interest" description="Disordered" evidence="2">
    <location>
        <begin position="105"/>
        <end position="139"/>
    </location>
</feature>
<organism evidence="3 4">
    <name type="scientific">Hohenbuehelia grisea</name>
    <dbReference type="NCBI Taxonomy" id="104357"/>
    <lineage>
        <taxon>Eukaryota</taxon>
        <taxon>Fungi</taxon>
        <taxon>Dikarya</taxon>
        <taxon>Basidiomycota</taxon>
        <taxon>Agaricomycotina</taxon>
        <taxon>Agaricomycetes</taxon>
        <taxon>Agaricomycetidae</taxon>
        <taxon>Agaricales</taxon>
        <taxon>Pleurotineae</taxon>
        <taxon>Pleurotaceae</taxon>
        <taxon>Hohenbuehelia</taxon>
    </lineage>
</organism>
<evidence type="ECO:0000256" key="2">
    <source>
        <dbReference type="SAM" id="MobiDB-lite"/>
    </source>
</evidence>
<keyword evidence="1" id="KW-0175">Coiled coil</keyword>